<comment type="caution">
    <text evidence="1">The sequence shown here is derived from an EMBL/GenBank/DDBJ whole genome shotgun (WGS) entry which is preliminary data.</text>
</comment>
<sequence>MLGKPVPFFYASDDILAEAIDLLARMPIKTRKEALKALRESMEAS</sequence>
<gene>
    <name evidence="1" type="ORF">AZ78_1946</name>
</gene>
<evidence type="ECO:0000313" key="2">
    <source>
        <dbReference type="Proteomes" id="UP000023435"/>
    </source>
</evidence>
<evidence type="ECO:0000313" key="1">
    <source>
        <dbReference type="EMBL" id="KWS04397.1"/>
    </source>
</evidence>
<name>A0A108U8B1_9GAMM</name>
<reference evidence="1 2" key="1">
    <citation type="journal article" date="2014" name="Genome Announc.">
        <title>Draft Genome Sequence of Lysobacter capsici AZ78, a Bacterium Antagonistic to Plant-Pathogenic Oomycetes.</title>
        <authorList>
            <person name="Puopolo G."/>
            <person name="Sonego P."/>
            <person name="Engelen K."/>
            <person name="Pertot I."/>
        </authorList>
    </citation>
    <scope>NUCLEOTIDE SEQUENCE [LARGE SCALE GENOMIC DNA]</scope>
    <source>
        <strain evidence="1 2">AZ78</strain>
    </source>
</reference>
<keyword evidence="2" id="KW-1185">Reference proteome</keyword>
<dbReference type="Proteomes" id="UP000023435">
    <property type="component" value="Unassembled WGS sequence"/>
</dbReference>
<proteinExistence type="predicted"/>
<organism evidence="1 2">
    <name type="scientific">Lysobacter capsici AZ78</name>
    <dbReference type="NCBI Taxonomy" id="1444315"/>
    <lineage>
        <taxon>Bacteria</taxon>
        <taxon>Pseudomonadati</taxon>
        <taxon>Pseudomonadota</taxon>
        <taxon>Gammaproteobacteria</taxon>
        <taxon>Lysobacterales</taxon>
        <taxon>Lysobacteraceae</taxon>
        <taxon>Lysobacter</taxon>
    </lineage>
</organism>
<accession>A0A108U8B1</accession>
<dbReference type="AlphaFoldDB" id="A0A108U8B1"/>
<protein>
    <submittedName>
        <fullName evidence="1">Uncharacterized protein</fullName>
    </submittedName>
</protein>
<dbReference type="EMBL" id="JAJA02000001">
    <property type="protein sequence ID" value="KWS04397.1"/>
    <property type="molecule type" value="Genomic_DNA"/>
</dbReference>